<evidence type="ECO:0000256" key="1">
    <source>
        <dbReference type="ARBA" id="ARBA00004651"/>
    </source>
</evidence>
<feature type="transmembrane region" description="Helical" evidence="7">
    <location>
        <begin position="163"/>
        <end position="182"/>
    </location>
</feature>
<dbReference type="Pfam" id="PF07690">
    <property type="entry name" value="MFS_1"/>
    <property type="match status" value="1"/>
</dbReference>
<protein>
    <submittedName>
        <fullName evidence="9">Major facilitator superfamily MFS_1</fullName>
    </submittedName>
</protein>
<proteinExistence type="predicted"/>
<evidence type="ECO:0000313" key="10">
    <source>
        <dbReference type="Proteomes" id="UP000003094"/>
    </source>
</evidence>
<dbReference type="PRINTS" id="PR01988">
    <property type="entry name" value="EXPORTERBACE"/>
</dbReference>
<feature type="domain" description="Major facilitator superfamily (MFS) profile" evidence="8">
    <location>
        <begin position="9"/>
        <end position="399"/>
    </location>
</feature>
<feature type="transmembrane region" description="Helical" evidence="7">
    <location>
        <begin position="133"/>
        <end position="157"/>
    </location>
</feature>
<dbReference type="Gene3D" id="1.20.1250.20">
    <property type="entry name" value="MFS general substrate transporter like domains"/>
    <property type="match status" value="1"/>
</dbReference>
<dbReference type="GO" id="GO:0005886">
    <property type="term" value="C:plasma membrane"/>
    <property type="evidence" value="ECO:0007669"/>
    <property type="project" value="UniProtKB-SubCell"/>
</dbReference>
<dbReference type="PANTHER" id="PTHR43266">
    <property type="entry name" value="MACROLIDE-EFFLUX PROTEIN"/>
    <property type="match status" value="1"/>
</dbReference>
<gene>
    <name evidence="9" type="ORF">PVOR_06540</name>
</gene>
<feature type="transmembrane region" description="Helical" evidence="7">
    <location>
        <begin position="219"/>
        <end position="237"/>
    </location>
</feature>
<evidence type="ECO:0000256" key="5">
    <source>
        <dbReference type="ARBA" id="ARBA00022989"/>
    </source>
</evidence>
<dbReference type="Proteomes" id="UP000003094">
    <property type="component" value="Unassembled WGS sequence"/>
</dbReference>
<feature type="transmembrane region" description="Helical" evidence="7">
    <location>
        <begin position="257"/>
        <end position="278"/>
    </location>
</feature>
<organism evidence="9 10">
    <name type="scientific">Paenibacillus vortex V453</name>
    <dbReference type="NCBI Taxonomy" id="715225"/>
    <lineage>
        <taxon>Bacteria</taxon>
        <taxon>Bacillati</taxon>
        <taxon>Bacillota</taxon>
        <taxon>Bacilli</taxon>
        <taxon>Bacillales</taxon>
        <taxon>Paenibacillaceae</taxon>
        <taxon>Paenibacillus</taxon>
    </lineage>
</organism>
<dbReference type="PROSITE" id="PS50850">
    <property type="entry name" value="MFS"/>
    <property type="match status" value="1"/>
</dbReference>
<name>A0A2R9SZQ7_9BACL</name>
<sequence length="414" mass="45006">MKLLHSWKNALLYIFGIGVSNLGNWIYLVAINLLVLHMTGSPAAVAGLFIIRPLATLLTNSWAGSIIDRMNKRKLMISTDIIRGVLIATIPFMSSVWGIYIIMFLINVAGSFFGPTSMTYVTKLIPTEERKRFNAWSSFTTSGAVLLGPAISGLLIAYTDIRISIVINAVSFFICALVIYFLPDVDGEELDGSKRNVITMKTLLQDWIAVIDFGKAAKYFMLVYLLFQCAMLLGFALDSQEATFIKQVLLLGDEDYGLLISVAGAGYLAGSAAASLSVKWLSLRMFIGAGVLLSSAGYMIFYAASGLVTAVIGFIIFGFFSSYANAGFTTFFQNQVPIDLMGRFTSVTRMLEGMLQIALTLLLGFAADVWSLQAVCLIGAGAAVLISVVLWGVIYAPSKVRYYESDKVTATGIH</sequence>
<dbReference type="AlphaFoldDB" id="A0A2R9SZQ7"/>
<keyword evidence="6 7" id="KW-0472">Membrane</keyword>
<keyword evidence="4 7" id="KW-0812">Transmembrane</keyword>
<evidence type="ECO:0000256" key="6">
    <source>
        <dbReference type="ARBA" id="ARBA00023136"/>
    </source>
</evidence>
<keyword evidence="2" id="KW-0813">Transport</keyword>
<feature type="transmembrane region" description="Helical" evidence="7">
    <location>
        <begin position="353"/>
        <end position="371"/>
    </location>
</feature>
<dbReference type="InterPro" id="IPR011701">
    <property type="entry name" value="MFS"/>
</dbReference>
<feature type="transmembrane region" description="Helical" evidence="7">
    <location>
        <begin position="12"/>
        <end position="37"/>
    </location>
</feature>
<dbReference type="InterPro" id="IPR020846">
    <property type="entry name" value="MFS_dom"/>
</dbReference>
<dbReference type="InterPro" id="IPR022324">
    <property type="entry name" value="Bacilysin_exporter_BacE_put"/>
</dbReference>
<evidence type="ECO:0000256" key="3">
    <source>
        <dbReference type="ARBA" id="ARBA00022475"/>
    </source>
</evidence>
<dbReference type="GO" id="GO:0022857">
    <property type="term" value="F:transmembrane transporter activity"/>
    <property type="evidence" value="ECO:0007669"/>
    <property type="project" value="InterPro"/>
</dbReference>
<evidence type="ECO:0000256" key="7">
    <source>
        <dbReference type="SAM" id="Phobius"/>
    </source>
</evidence>
<dbReference type="InterPro" id="IPR036259">
    <property type="entry name" value="MFS_trans_sf"/>
</dbReference>
<evidence type="ECO:0000256" key="4">
    <source>
        <dbReference type="ARBA" id="ARBA00022692"/>
    </source>
</evidence>
<accession>A0A2R9SZQ7</accession>
<dbReference type="SUPFAM" id="SSF103473">
    <property type="entry name" value="MFS general substrate transporter"/>
    <property type="match status" value="1"/>
</dbReference>
<reference evidence="9 10" key="1">
    <citation type="journal article" date="2010" name="BMC Genomics">
        <title>Genome sequence of the pattern forming Paenibacillus vortex bacterium reveals potential for thriving in complex environments.</title>
        <authorList>
            <person name="Sirota-Madi A."/>
            <person name="Olender T."/>
            <person name="Helman Y."/>
            <person name="Ingham C."/>
            <person name="Brainis I."/>
            <person name="Roth D."/>
            <person name="Hagi E."/>
            <person name="Brodsky L."/>
            <person name="Leshkowitz D."/>
            <person name="Galatenko V."/>
            <person name="Nikolaev V."/>
            <person name="Mugasimangalam R.C."/>
            <person name="Bransburg-Zabary S."/>
            <person name="Gutnick D.L."/>
            <person name="Lancet D."/>
            <person name="Ben-Jacob E."/>
        </authorList>
    </citation>
    <scope>NUCLEOTIDE SEQUENCE [LARGE SCALE GENOMIC DNA]</scope>
    <source>
        <strain evidence="9 10">V453</strain>
    </source>
</reference>
<dbReference type="CDD" id="cd06173">
    <property type="entry name" value="MFS_MefA_like"/>
    <property type="match status" value="1"/>
</dbReference>
<dbReference type="PANTHER" id="PTHR43266:SF7">
    <property type="entry name" value="TRANSPORTER, PUTATIVE-RELATED"/>
    <property type="match status" value="1"/>
</dbReference>
<feature type="transmembrane region" description="Helical" evidence="7">
    <location>
        <begin position="377"/>
        <end position="397"/>
    </location>
</feature>
<evidence type="ECO:0000259" key="8">
    <source>
        <dbReference type="PROSITE" id="PS50850"/>
    </source>
</evidence>
<evidence type="ECO:0000313" key="9">
    <source>
        <dbReference type="EMBL" id="EFU42868.1"/>
    </source>
</evidence>
<keyword evidence="10" id="KW-1185">Reference proteome</keyword>
<comment type="subcellular location">
    <subcellularLocation>
        <location evidence="1">Cell membrane</location>
        <topology evidence="1">Multi-pass membrane protein</topology>
    </subcellularLocation>
</comment>
<comment type="caution">
    <text evidence="9">The sequence shown here is derived from an EMBL/GenBank/DDBJ whole genome shotgun (WGS) entry which is preliminary data.</text>
</comment>
<evidence type="ECO:0000256" key="2">
    <source>
        <dbReference type="ARBA" id="ARBA00022448"/>
    </source>
</evidence>
<dbReference type="EMBL" id="ADHJ01000012">
    <property type="protein sequence ID" value="EFU42868.1"/>
    <property type="molecule type" value="Genomic_DNA"/>
</dbReference>
<keyword evidence="5 7" id="KW-1133">Transmembrane helix</keyword>
<keyword evidence="3" id="KW-1003">Cell membrane</keyword>
<feature type="transmembrane region" description="Helical" evidence="7">
    <location>
        <begin position="43"/>
        <end position="63"/>
    </location>
</feature>
<dbReference type="KEGG" id="pvo:PVOR_06540"/>